<proteinExistence type="predicted"/>
<organism evidence="1 2">
    <name type="scientific">Mycena maculata</name>
    <dbReference type="NCBI Taxonomy" id="230809"/>
    <lineage>
        <taxon>Eukaryota</taxon>
        <taxon>Fungi</taxon>
        <taxon>Dikarya</taxon>
        <taxon>Basidiomycota</taxon>
        <taxon>Agaricomycotina</taxon>
        <taxon>Agaricomycetes</taxon>
        <taxon>Agaricomycetidae</taxon>
        <taxon>Agaricales</taxon>
        <taxon>Marasmiineae</taxon>
        <taxon>Mycenaceae</taxon>
        <taxon>Mycena</taxon>
    </lineage>
</organism>
<name>A0AAD7HLD0_9AGAR</name>
<evidence type="ECO:0000313" key="2">
    <source>
        <dbReference type="Proteomes" id="UP001215280"/>
    </source>
</evidence>
<keyword evidence="2" id="KW-1185">Reference proteome</keyword>
<gene>
    <name evidence="1" type="ORF">DFH07DRAFT_1067421</name>
</gene>
<evidence type="ECO:0000313" key="1">
    <source>
        <dbReference type="EMBL" id="KAJ7722451.1"/>
    </source>
</evidence>
<dbReference type="EMBL" id="JARJLG010000258">
    <property type="protein sequence ID" value="KAJ7722451.1"/>
    <property type="molecule type" value="Genomic_DNA"/>
</dbReference>
<protein>
    <submittedName>
        <fullName evidence="1">Uncharacterized protein</fullName>
    </submittedName>
</protein>
<sequence>MAASERWRANPGFVRFSKMSSSISFPAHSSSDVLSITAAREYMLAEMFQPRSRPLFVDHTARRPSFGTCPAHYDHLARQVGQENVLRRTHHVVRRAKSEADTHDASIRRMFRRRSSVSCPTQFEEQYMSEPLY</sequence>
<dbReference type="Proteomes" id="UP001215280">
    <property type="component" value="Unassembled WGS sequence"/>
</dbReference>
<comment type="caution">
    <text evidence="1">The sequence shown here is derived from an EMBL/GenBank/DDBJ whole genome shotgun (WGS) entry which is preliminary data.</text>
</comment>
<dbReference type="AlphaFoldDB" id="A0AAD7HLD0"/>
<reference evidence="1" key="1">
    <citation type="submission" date="2023-03" db="EMBL/GenBank/DDBJ databases">
        <title>Massive genome expansion in bonnet fungi (Mycena s.s.) driven by repeated elements and novel gene families across ecological guilds.</title>
        <authorList>
            <consortium name="Lawrence Berkeley National Laboratory"/>
            <person name="Harder C.B."/>
            <person name="Miyauchi S."/>
            <person name="Viragh M."/>
            <person name="Kuo A."/>
            <person name="Thoen E."/>
            <person name="Andreopoulos B."/>
            <person name="Lu D."/>
            <person name="Skrede I."/>
            <person name="Drula E."/>
            <person name="Henrissat B."/>
            <person name="Morin E."/>
            <person name="Kohler A."/>
            <person name="Barry K."/>
            <person name="LaButti K."/>
            <person name="Morin E."/>
            <person name="Salamov A."/>
            <person name="Lipzen A."/>
            <person name="Mereny Z."/>
            <person name="Hegedus B."/>
            <person name="Baldrian P."/>
            <person name="Stursova M."/>
            <person name="Weitz H."/>
            <person name="Taylor A."/>
            <person name="Grigoriev I.V."/>
            <person name="Nagy L.G."/>
            <person name="Martin F."/>
            <person name="Kauserud H."/>
        </authorList>
    </citation>
    <scope>NUCLEOTIDE SEQUENCE</scope>
    <source>
        <strain evidence="1">CBHHK188m</strain>
    </source>
</reference>
<accession>A0AAD7HLD0</accession>